<comment type="catalytic activity">
    <reaction evidence="11">
        <text>UDP-N-acetyl-alpha-D-muramoyl-L-alanyl-D-glutamate + meso-2,6-diaminopimelate + ATP = UDP-N-acetyl-alpha-D-muramoyl-L-alanyl-gamma-D-glutamyl-meso-2,6-diaminopimelate + ADP + phosphate + H(+)</text>
        <dbReference type="Rhea" id="RHEA:23676"/>
        <dbReference type="ChEBI" id="CHEBI:15378"/>
        <dbReference type="ChEBI" id="CHEBI:30616"/>
        <dbReference type="ChEBI" id="CHEBI:43474"/>
        <dbReference type="ChEBI" id="CHEBI:57791"/>
        <dbReference type="ChEBI" id="CHEBI:83900"/>
        <dbReference type="ChEBI" id="CHEBI:83905"/>
        <dbReference type="ChEBI" id="CHEBI:456216"/>
        <dbReference type="EC" id="6.3.2.13"/>
    </reaction>
</comment>
<dbReference type="UniPathway" id="UPA00219"/>
<comment type="pathway">
    <text evidence="11 12">Cell wall biogenesis; peptidoglycan biosynthesis.</text>
</comment>
<dbReference type="KEGG" id="lsd:EMK97_14130"/>
<evidence type="ECO:0000256" key="12">
    <source>
        <dbReference type="RuleBase" id="RU004135"/>
    </source>
</evidence>
<comment type="function">
    <text evidence="11">Catalyzes the addition of meso-diaminopimelic acid to the nucleotide precursor UDP-N-acetylmuramoyl-L-alanyl-D-glutamate (UMAG) in the biosynthesis of bacterial cell-wall peptidoglycan.</text>
</comment>
<dbReference type="SUPFAM" id="SSF53244">
    <property type="entry name" value="MurD-like peptide ligases, peptide-binding domain"/>
    <property type="match status" value="1"/>
</dbReference>
<feature type="binding site" evidence="11">
    <location>
        <position position="487"/>
    </location>
    <ligand>
        <name>meso-2,6-diaminopimelate</name>
        <dbReference type="ChEBI" id="CHEBI:57791"/>
    </ligand>
</feature>
<feature type="binding site" evidence="11">
    <location>
        <begin position="436"/>
        <end position="439"/>
    </location>
    <ligand>
        <name>meso-2,6-diaminopimelate</name>
        <dbReference type="ChEBI" id="CHEBI:57791"/>
    </ligand>
</feature>
<evidence type="ECO:0000256" key="1">
    <source>
        <dbReference type="ARBA" id="ARBA00005898"/>
    </source>
</evidence>
<feature type="binding site" evidence="11">
    <location>
        <begin position="126"/>
        <end position="132"/>
    </location>
    <ligand>
        <name>ATP</name>
        <dbReference type="ChEBI" id="CHEBI:30616"/>
    </ligand>
</feature>
<dbReference type="InterPro" id="IPR013221">
    <property type="entry name" value="Mur_ligase_cen"/>
</dbReference>
<keyword evidence="17" id="KW-1185">Reference proteome</keyword>
<feature type="domain" description="Mur ligase C-terminal" evidence="14">
    <location>
        <begin position="363"/>
        <end position="489"/>
    </location>
</feature>
<dbReference type="PANTHER" id="PTHR23135:SF4">
    <property type="entry name" value="UDP-N-ACETYLMURAMOYL-L-ALANYL-D-GLUTAMATE--2,6-DIAMINOPIMELATE LIGASE MURE HOMOLOG, CHLOROPLASTIC"/>
    <property type="match status" value="1"/>
</dbReference>
<keyword evidence="11" id="KW-0460">Magnesium</keyword>
<evidence type="ECO:0000256" key="2">
    <source>
        <dbReference type="ARBA" id="ARBA00022490"/>
    </source>
</evidence>
<evidence type="ECO:0000256" key="4">
    <source>
        <dbReference type="ARBA" id="ARBA00022618"/>
    </source>
</evidence>
<feature type="binding site" evidence="11">
    <location>
        <position position="491"/>
    </location>
    <ligand>
        <name>meso-2,6-diaminopimelate</name>
        <dbReference type="ChEBI" id="CHEBI:57791"/>
    </ligand>
</feature>
<dbReference type="Gene3D" id="3.90.190.20">
    <property type="entry name" value="Mur ligase, C-terminal domain"/>
    <property type="match status" value="1"/>
</dbReference>
<dbReference type="HAMAP" id="MF_00208">
    <property type="entry name" value="MurE"/>
    <property type="match status" value="1"/>
</dbReference>
<feature type="binding site" evidence="11">
    <location>
        <begin position="174"/>
        <end position="175"/>
    </location>
    <ligand>
        <name>UDP-N-acetyl-alpha-D-muramoyl-L-alanyl-D-glutamate</name>
        <dbReference type="ChEBI" id="CHEBI:83900"/>
    </ligand>
</feature>
<feature type="binding site" evidence="11">
    <location>
        <position position="173"/>
    </location>
    <ligand>
        <name>UDP-N-acetyl-alpha-D-muramoyl-L-alanyl-D-glutamate</name>
        <dbReference type="ChEBI" id="CHEBI:83900"/>
    </ligand>
</feature>
<feature type="domain" description="Mur ligase central" evidence="15">
    <location>
        <begin position="124"/>
        <end position="336"/>
    </location>
</feature>
<comment type="PTM">
    <text evidence="11">Carboxylation is probably crucial for Mg(2+) binding and, consequently, for the gamma-phosphate positioning of ATP.</text>
</comment>
<keyword evidence="2 11" id="KW-0963">Cytoplasm</keyword>
<feature type="binding site" evidence="11">
    <location>
        <position position="37"/>
    </location>
    <ligand>
        <name>UDP-N-acetyl-alpha-D-muramoyl-L-alanyl-D-glutamate</name>
        <dbReference type="ChEBI" id="CHEBI:83900"/>
    </ligand>
</feature>
<dbReference type="GO" id="GO:0008765">
    <property type="term" value="F:UDP-N-acetylmuramoylalanyl-D-glutamate-2,6-diaminopimelate ligase activity"/>
    <property type="evidence" value="ECO:0007669"/>
    <property type="project" value="UniProtKB-UniRule"/>
</dbReference>
<dbReference type="NCBIfam" id="TIGR01085">
    <property type="entry name" value="murE"/>
    <property type="match status" value="1"/>
</dbReference>
<gene>
    <name evidence="11" type="primary">murE</name>
    <name evidence="16" type="ORF">EMK97_14130</name>
</gene>
<keyword evidence="9 11" id="KW-0131">Cell cycle</keyword>
<dbReference type="Pfam" id="PF08245">
    <property type="entry name" value="Mur_ligase_M"/>
    <property type="match status" value="1"/>
</dbReference>
<dbReference type="InterPro" id="IPR036565">
    <property type="entry name" value="Mur-like_cat_sf"/>
</dbReference>
<feature type="modified residue" description="N6-carboxylysine" evidence="11">
    <location>
        <position position="241"/>
    </location>
</feature>
<dbReference type="Pfam" id="PF02875">
    <property type="entry name" value="Mur_ligase_C"/>
    <property type="match status" value="1"/>
</dbReference>
<keyword evidence="5 11" id="KW-0547">Nucleotide-binding</keyword>
<dbReference type="AlphaFoldDB" id="A0A4P6PDG4"/>
<evidence type="ECO:0000256" key="10">
    <source>
        <dbReference type="ARBA" id="ARBA00023316"/>
    </source>
</evidence>
<dbReference type="Gene3D" id="3.40.1190.10">
    <property type="entry name" value="Mur-like, catalytic domain"/>
    <property type="match status" value="1"/>
</dbReference>
<dbReference type="Proteomes" id="UP000290244">
    <property type="component" value="Chromosome"/>
</dbReference>
<dbReference type="Pfam" id="PF01225">
    <property type="entry name" value="Mur_ligase"/>
    <property type="match status" value="1"/>
</dbReference>
<dbReference type="InterPro" id="IPR004101">
    <property type="entry name" value="Mur_ligase_C"/>
</dbReference>
<dbReference type="SUPFAM" id="SSF63418">
    <property type="entry name" value="MurE/MurF N-terminal domain"/>
    <property type="match status" value="1"/>
</dbReference>
<evidence type="ECO:0000259" key="14">
    <source>
        <dbReference type="Pfam" id="PF02875"/>
    </source>
</evidence>
<feature type="binding site" evidence="11">
    <location>
        <position position="209"/>
    </location>
    <ligand>
        <name>UDP-N-acetyl-alpha-D-muramoyl-L-alanyl-D-glutamate</name>
        <dbReference type="ChEBI" id="CHEBI:83900"/>
    </ligand>
</feature>
<evidence type="ECO:0000256" key="11">
    <source>
        <dbReference type="HAMAP-Rule" id="MF_00208"/>
    </source>
</evidence>
<feature type="short sequence motif" description="Meso-diaminopimelate recognition motif" evidence="11">
    <location>
        <begin position="436"/>
        <end position="439"/>
    </location>
</feature>
<dbReference type="InterPro" id="IPR005761">
    <property type="entry name" value="UDP-N-AcMur-Glu-dNH2Pim_ligase"/>
</dbReference>
<keyword evidence="8 11" id="KW-0573">Peptidoglycan synthesis</keyword>
<dbReference type="GO" id="GO:0008360">
    <property type="term" value="P:regulation of cell shape"/>
    <property type="evidence" value="ECO:0007669"/>
    <property type="project" value="UniProtKB-KW"/>
</dbReference>
<evidence type="ECO:0000256" key="3">
    <source>
        <dbReference type="ARBA" id="ARBA00022598"/>
    </source>
</evidence>
<evidence type="ECO:0000313" key="17">
    <source>
        <dbReference type="Proteomes" id="UP000290244"/>
    </source>
</evidence>
<dbReference type="GO" id="GO:0005524">
    <property type="term" value="F:ATP binding"/>
    <property type="evidence" value="ECO:0007669"/>
    <property type="project" value="UniProtKB-UniRule"/>
</dbReference>
<evidence type="ECO:0000256" key="8">
    <source>
        <dbReference type="ARBA" id="ARBA00022984"/>
    </source>
</evidence>
<proteinExistence type="inferred from homology"/>
<evidence type="ECO:0000259" key="13">
    <source>
        <dbReference type="Pfam" id="PF01225"/>
    </source>
</evidence>
<feature type="binding site" evidence="11">
    <location>
        <position position="207"/>
    </location>
    <ligand>
        <name>UDP-N-acetyl-alpha-D-muramoyl-L-alanyl-D-glutamate</name>
        <dbReference type="ChEBI" id="CHEBI:83900"/>
    </ligand>
</feature>
<comment type="similarity">
    <text evidence="1 11">Belongs to the MurCDEF family. MurE subfamily.</text>
</comment>
<dbReference type="EC" id="6.3.2.13" evidence="11"/>
<dbReference type="GO" id="GO:0004326">
    <property type="term" value="F:tetrahydrofolylpolyglutamate synthase activity"/>
    <property type="evidence" value="ECO:0007669"/>
    <property type="project" value="InterPro"/>
</dbReference>
<accession>A0A4P6PDG4</accession>
<keyword evidence="7 11" id="KW-0133">Cell shape</keyword>
<dbReference type="NCBIfam" id="NF001126">
    <property type="entry name" value="PRK00139.1-4"/>
    <property type="match status" value="1"/>
</dbReference>
<dbReference type="GO" id="GO:0005737">
    <property type="term" value="C:cytoplasm"/>
    <property type="evidence" value="ECO:0007669"/>
    <property type="project" value="UniProtKB-SubCell"/>
</dbReference>
<dbReference type="GO" id="GO:0071555">
    <property type="term" value="P:cell wall organization"/>
    <property type="evidence" value="ECO:0007669"/>
    <property type="project" value="UniProtKB-KW"/>
</dbReference>
<evidence type="ECO:0000259" key="15">
    <source>
        <dbReference type="Pfam" id="PF08245"/>
    </source>
</evidence>
<feature type="binding site" evidence="11">
    <location>
        <position position="201"/>
    </location>
    <ligand>
        <name>UDP-N-acetyl-alpha-D-muramoyl-L-alanyl-D-glutamate</name>
        <dbReference type="ChEBI" id="CHEBI:83900"/>
    </ligand>
</feature>
<dbReference type="InterPro" id="IPR000713">
    <property type="entry name" value="Mur_ligase_N"/>
</dbReference>
<keyword evidence="3 11" id="KW-0436">Ligase</keyword>
<evidence type="ECO:0000256" key="6">
    <source>
        <dbReference type="ARBA" id="ARBA00022840"/>
    </source>
</evidence>
<sequence length="529" mass="57681">MHKPAAKNIYSALTSFAIDCHQYALVTESCGHLVNDSRQLECGDIFCAVIGHSLDGRKFIESAIQSGASMVLAECESPEQHGLVEQASMEQAAVIHFYQLNKHLFALAKAYYQSPQSAMTMIGITGTNGKTSTSQLVAQLINALAQQCSSPEQCAVIGTNGAGAVGNLKELANTTPSASELHQLFYQFAQQDYTHTAMEVSSHALEQGRVTGELFDIAVFTNLSRDHLDYHGSMENYAKAKRALFVGNDQQIAVVNGDDDQAKQWLNTWPAEQELWLFGLNEDIAQHKYYLQAKSIEPHHQGTRFILATHLGDIAINSPLLGLFNVENLLAAIAVVLASAPEKQGQTLALLANAVENLVAIPGRMEAFAADNKCTAVVDYAHSPDALEKALIACRKHCQGKLYAVFGCGGDRDKGKRPLMAKAAADNADYLVLTNDNPRTESEQSIIDNMLTGLDGSEQVSVILDRKTAVLSTLAKAQEGDVVLLAGKGHEDYVILGNKKYPYNERAIVEQYYQDIMQHNQSHTGEVKR</sequence>
<dbReference type="Gene3D" id="3.40.1390.10">
    <property type="entry name" value="MurE/MurF, N-terminal domain"/>
    <property type="match status" value="1"/>
</dbReference>
<comment type="caution">
    <text evidence="11">Lacks conserved residue(s) required for the propagation of feature annotation.</text>
</comment>
<keyword evidence="6 11" id="KW-0067">ATP-binding</keyword>
<protein>
    <recommendedName>
        <fullName evidence="11">UDP-N-acetylmuramoyl-L-alanyl-D-glutamate--2,6-diaminopimelate ligase</fullName>
        <ecNumber evidence="11">6.3.2.13</ecNumber>
    </recommendedName>
    <alternativeName>
        <fullName evidence="11">Meso-A2pm-adding enzyme</fullName>
    </alternativeName>
    <alternativeName>
        <fullName evidence="11">Meso-diaminopimelate-adding enzyme</fullName>
    </alternativeName>
    <alternativeName>
        <fullName evidence="11">UDP-MurNAc-L-Ala-D-Glu:meso-diaminopimelate ligase</fullName>
    </alternativeName>
    <alternativeName>
        <fullName evidence="11">UDP-MurNAc-tripeptide synthetase</fullName>
    </alternativeName>
    <alternativeName>
        <fullName evidence="11">UDP-N-acetylmuramyl-tripeptide synthetase</fullName>
    </alternativeName>
</protein>
<dbReference type="InterPro" id="IPR036615">
    <property type="entry name" value="Mur_ligase_C_dom_sf"/>
</dbReference>
<dbReference type="InterPro" id="IPR035911">
    <property type="entry name" value="MurE/MurF_N"/>
</dbReference>
<evidence type="ECO:0000256" key="9">
    <source>
        <dbReference type="ARBA" id="ARBA00023306"/>
    </source>
</evidence>
<name>A0A4P6PDG4_9GAMM</name>
<feature type="binding site" evidence="11">
    <location>
        <position position="412"/>
    </location>
    <ligand>
        <name>meso-2,6-diaminopimelate</name>
        <dbReference type="ChEBI" id="CHEBI:57791"/>
    </ligand>
</feature>
<keyword evidence="4 11" id="KW-0132">Cell division</keyword>
<dbReference type="SUPFAM" id="SSF53623">
    <property type="entry name" value="MurD-like peptide ligases, catalytic domain"/>
    <property type="match status" value="1"/>
</dbReference>
<dbReference type="OrthoDB" id="9800958at2"/>
<dbReference type="PANTHER" id="PTHR23135">
    <property type="entry name" value="MUR LIGASE FAMILY MEMBER"/>
    <property type="match status" value="1"/>
</dbReference>
<comment type="cofactor">
    <cofactor evidence="11">
        <name>Mg(2+)</name>
        <dbReference type="ChEBI" id="CHEBI:18420"/>
    </cofactor>
</comment>
<evidence type="ECO:0000256" key="5">
    <source>
        <dbReference type="ARBA" id="ARBA00022741"/>
    </source>
</evidence>
<dbReference type="GO" id="GO:0000287">
    <property type="term" value="F:magnesium ion binding"/>
    <property type="evidence" value="ECO:0007669"/>
    <property type="project" value="UniProtKB-UniRule"/>
</dbReference>
<dbReference type="PROSITE" id="PS01011">
    <property type="entry name" value="FOLYLPOLYGLU_SYNT_1"/>
    <property type="match status" value="1"/>
</dbReference>
<evidence type="ECO:0000256" key="7">
    <source>
        <dbReference type="ARBA" id="ARBA00022960"/>
    </source>
</evidence>
<organism evidence="16 17">
    <name type="scientific">Litorilituus sediminis</name>
    <dbReference type="NCBI Taxonomy" id="718192"/>
    <lineage>
        <taxon>Bacteria</taxon>
        <taxon>Pseudomonadati</taxon>
        <taxon>Pseudomonadota</taxon>
        <taxon>Gammaproteobacteria</taxon>
        <taxon>Alteromonadales</taxon>
        <taxon>Colwelliaceae</taxon>
        <taxon>Litorilituus</taxon>
    </lineage>
</organism>
<feature type="domain" description="Mur ligase N-terminal catalytic" evidence="13">
    <location>
        <begin position="36"/>
        <end position="108"/>
    </location>
</feature>
<dbReference type="EMBL" id="CP034759">
    <property type="protein sequence ID" value="QBG37835.1"/>
    <property type="molecule type" value="Genomic_DNA"/>
</dbReference>
<keyword evidence="10 11" id="KW-0961">Cell wall biogenesis/degradation</keyword>
<reference evidence="16 17" key="1">
    <citation type="submission" date="2018-12" db="EMBL/GenBank/DDBJ databases">
        <title>Complete genome of Litorilituus sediminis.</title>
        <authorList>
            <person name="Liu A."/>
            <person name="Rong J."/>
        </authorList>
    </citation>
    <scope>NUCLEOTIDE SEQUENCE [LARGE SCALE GENOMIC DNA]</scope>
    <source>
        <strain evidence="16 17">JCM 17549</strain>
    </source>
</reference>
<dbReference type="InterPro" id="IPR018109">
    <property type="entry name" value="Folylpolyglutamate_synth_CS"/>
</dbReference>
<dbReference type="GO" id="GO:0051301">
    <property type="term" value="P:cell division"/>
    <property type="evidence" value="ECO:0007669"/>
    <property type="project" value="UniProtKB-KW"/>
</dbReference>
<dbReference type="GO" id="GO:0009252">
    <property type="term" value="P:peptidoglycan biosynthetic process"/>
    <property type="evidence" value="ECO:0007669"/>
    <property type="project" value="UniProtKB-UniRule"/>
</dbReference>
<evidence type="ECO:0000313" key="16">
    <source>
        <dbReference type="EMBL" id="QBG37835.1"/>
    </source>
</evidence>
<comment type="subcellular location">
    <subcellularLocation>
        <location evidence="11 12">Cytoplasm</location>
    </subcellularLocation>
</comment>